<protein>
    <submittedName>
        <fullName evidence="5">Septal ring factor EnvC (AmiA/AmiB activator)</fullName>
    </submittedName>
</protein>
<keyword evidence="1 3" id="KW-0732">Signal</keyword>
<sequence>MALRLRFLLPVLTASSLVGSAAAQDAAAPATPLDASRALAQARAQQAEAGRRAETLEQAARQAVAEADRTAQESAALAARIQQAEATIAANQAQIAVIAGQRAALRARLAIHQQPLIRLTAALQRLSRRPPVLSLLRPGSLQDSVYLRAVLQTMLPQVQSRTAGLRTEIDRARALEARALAVNTALRASEGEFTRRRQELAAIETRQRLASREASGIADRESERALALAEQARDLGGLVEDLARQGEVRAELAALPGPILRPALPASAKVGDQPTPAAAVEEGVRGPVGYRLPVAGRLVQGFGESAPGKPRARGIALAANPSAQAVSPAAGRVAFAGPYAGYGQVVIIEHPGGWTSVVTGLVQLDTRVGQQLVTGSPLGLAGPVRPVVSLELRRGKEPVNPLDFAAR</sequence>
<feature type="signal peptide" evidence="3">
    <location>
        <begin position="1"/>
        <end position="23"/>
    </location>
</feature>
<dbReference type="RefSeq" id="WP_100867913.1">
    <property type="nucleotide sequence ID" value="NZ_PHUF01000005.1"/>
</dbReference>
<dbReference type="EMBL" id="PHUF01000005">
    <property type="protein sequence ID" value="PKB14062.1"/>
    <property type="molecule type" value="Genomic_DNA"/>
</dbReference>
<dbReference type="AlphaFoldDB" id="A0A2N0H559"/>
<dbReference type="CDD" id="cd12797">
    <property type="entry name" value="M23_peptidase"/>
    <property type="match status" value="1"/>
</dbReference>
<dbReference type="GO" id="GO:0004222">
    <property type="term" value="F:metalloendopeptidase activity"/>
    <property type="evidence" value="ECO:0007669"/>
    <property type="project" value="TreeGrafter"/>
</dbReference>
<keyword evidence="2" id="KW-0175">Coiled coil</keyword>
<dbReference type="OrthoDB" id="9809144at2"/>
<evidence type="ECO:0000256" key="3">
    <source>
        <dbReference type="SAM" id="SignalP"/>
    </source>
</evidence>
<feature type="chain" id="PRO_5014942488" evidence="3">
    <location>
        <begin position="24"/>
        <end position="407"/>
    </location>
</feature>
<dbReference type="Gene3D" id="2.70.70.10">
    <property type="entry name" value="Glucose Permease (Domain IIA)"/>
    <property type="match status" value="1"/>
</dbReference>
<evidence type="ECO:0000256" key="1">
    <source>
        <dbReference type="ARBA" id="ARBA00022729"/>
    </source>
</evidence>
<proteinExistence type="predicted"/>
<evidence type="ECO:0000259" key="4">
    <source>
        <dbReference type="Pfam" id="PF01551"/>
    </source>
</evidence>
<organism evidence="5 6">
    <name type="scientific">Novosphingobium kunmingense</name>
    <dbReference type="NCBI Taxonomy" id="1211806"/>
    <lineage>
        <taxon>Bacteria</taxon>
        <taxon>Pseudomonadati</taxon>
        <taxon>Pseudomonadota</taxon>
        <taxon>Alphaproteobacteria</taxon>
        <taxon>Sphingomonadales</taxon>
        <taxon>Sphingomonadaceae</taxon>
        <taxon>Novosphingobium</taxon>
    </lineage>
</organism>
<evidence type="ECO:0000313" key="6">
    <source>
        <dbReference type="Proteomes" id="UP000232587"/>
    </source>
</evidence>
<accession>A0A2N0H559</accession>
<reference evidence="5 6" key="1">
    <citation type="submission" date="2017-11" db="EMBL/GenBank/DDBJ databases">
        <title>Genomic Encyclopedia of Type Strains, Phase III (KMG-III): the genomes of soil and plant-associated and newly described type strains.</title>
        <authorList>
            <person name="Whitman W."/>
        </authorList>
    </citation>
    <scope>NUCLEOTIDE SEQUENCE [LARGE SCALE GENOMIC DNA]</scope>
    <source>
        <strain evidence="5 6">CGMCC 1.12274</strain>
    </source>
</reference>
<dbReference type="InterPro" id="IPR016047">
    <property type="entry name" value="M23ase_b-sheet_dom"/>
</dbReference>
<comment type="caution">
    <text evidence="5">The sequence shown here is derived from an EMBL/GenBank/DDBJ whole genome shotgun (WGS) entry which is preliminary data.</text>
</comment>
<feature type="coiled-coil region" evidence="2">
    <location>
        <begin position="39"/>
        <end position="87"/>
    </location>
</feature>
<evidence type="ECO:0000256" key="2">
    <source>
        <dbReference type="SAM" id="Coils"/>
    </source>
</evidence>
<gene>
    <name evidence="5" type="ORF">B0I00_2690</name>
</gene>
<evidence type="ECO:0000313" key="5">
    <source>
        <dbReference type="EMBL" id="PKB14062.1"/>
    </source>
</evidence>
<dbReference type="Proteomes" id="UP000232587">
    <property type="component" value="Unassembled WGS sequence"/>
</dbReference>
<dbReference type="SUPFAM" id="SSF51261">
    <property type="entry name" value="Duplicated hybrid motif"/>
    <property type="match status" value="1"/>
</dbReference>
<dbReference type="PANTHER" id="PTHR21666:SF289">
    <property type="entry name" value="L-ALA--D-GLU ENDOPEPTIDASE"/>
    <property type="match status" value="1"/>
</dbReference>
<dbReference type="Pfam" id="PF01551">
    <property type="entry name" value="Peptidase_M23"/>
    <property type="match status" value="1"/>
</dbReference>
<dbReference type="InterPro" id="IPR011055">
    <property type="entry name" value="Dup_hybrid_motif"/>
</dbReference>
<dbReference type="PANTHER" id="PTHR21666">
    <property type="entry name" value="PEPTIDASE-RELATED"/>
    <property type="match status" value="1"/>
</dbReference>
<keyword evidence="6" id="KW-1185">Reference proteome</keyword>
<name>A0A2N0H559_9SPHN</name>
<dbReference type="InterPro" id="IPR050570">
    <property type="entry name" value="Cell_wall_metabolism_enzyme"/>
</dbReference>
<feature type="domain" description="M23ase beta-sheet core" evidence="4">
    <location>
        <begin position="313"/>
        <end position="401"/>
    </location>
</feature>